<keyword evidence="2" id="KW-1133">Transmembrane helix</keyword>
<dbReference type="InterPro" id="IPR036291">
    <property type="entry name" value="NAD(P)-bd_dom_sf"/>
</dbReference>
<evidence type="ECO:0000259" key="3">
    <source>
        <dbReference type="Pfam" id="PF13460"/>
    </source>
</evidence>
<dbReference type="SUPFAM" id="SSF51735">
    <property type="entry name" value="NAD(P)-binding Rossmann-fold domains"/>
    <property type="match status" value="1"/>
</dbReference>
<dbReference type="InterPro" id="IPR051606">
    <property type="entry name" value="Polyketide_Oxido-like"/>
</dbReference>
<keyword evidence="2" id="KW-0472">Membrane</keyword>
<dbReference type="PANTHER" id="PTHR43355:SF2">
    <property type="entry name" value="FLAVIN REDUCTASE (NADPH)"/>
    <property type="match status" value="1"/>
</dbReference>
<sequence length="273" mass="28912">MKIAVIGATGRTGIPFIRAAVANGHQVNALVRNATRFPVDLAAHANVTLVIGDIGSTALLVTDSDAVLIAVAAPDVGPTTVATDAVKAVAAAVAQGGAPRLSTVLLVSSDGVGSNISKHPFVYRNIIHPYVLFYTYQDLENAEIELRLLSESHPSVQHVIFRPPQIFSMDPVRDIFVLETGQDDVAEIASFSNQITYGDFGPLILTTLEAGTFLNKNLLVNSKTKLAELFDPRGAAKAAVTQAAARYAPRILLSTAIAVALVAIVAIQVRRRL</sequence>
<dbReference type="PANTHER" id="PTHR43355">
    <property type="entry name" value="FLAVIN REDUCTASE (NADPH)"/>
    <property type="match status" value="1"/>
</dbReference>
<reference evidence="4" key="1">
    <citation type="submission" date="2020-05" db="EMBL/GenBank/DDBJ databases">
        <title>Phylogenomic resolution of chytrid fungi.</title>
        <authorList>
            <person name="Stajich J.E."/>
            <person name="Amses K."/>
            <person name="Simmons R."/>
            <person name="Seto K."/>
            <person name="Myers J."/>
            <person name="Bonds A."/>
            <person name="Quandt C.A."/>
            <person name="Barry K."/>
            <person name="Liu P."/>
            <person name="Grigoriev I."/>
            <person name="Longcore J.E."/>
            <person name="James T.Y."/>
        </authorList>
    </citation>
    <scope>NUCLEOTIDE SEQUENCE</scope>
    <source>
        <strain evidence="4">JEL0513</strain>
    </source>
</reference>
<comment type="caution">
    <text evidence="4">The sequence shown here is derived from an EMBL/GenBank/DDBJ whole genome shotgun (WGS) entry which is preliminary data.</text>
</comment>
<dbReference type="EMBL" id="JADGJH010000428">
    <property type="protein sequence ID" value="KAJ3129298.1"/>
    <property type="molecule type" value="Genomic_DNA"/>
</dbReference>
<keyword evidence="2" id="KW-0812">Transmembrane</keyword>
<dbReference type="GO" id="GO:0004074">
    <property type="term" value="F:biliverdin reductase [NAD(P)H] activity"/>
    <property type="evidence" value="ECO:0007669"/>
    <property type="project" value="TreeGrafter"/>
</dbReference>
<gene>
    <name evidence="4" type="ORF">HK100_008698</name>
</gene>
<name>A0AAD5T4K3_9FUNG</name>
<evidence type="ECO:0000313" key="4">
    <source>
        <dbReference type="EMBL" id="KAJ3129298.1"/>
    </source>
</evidence>
<dbReference type="Gene3D" id="3.40.50.720">
    <property type="entry name" value="NAD(P)-binding Rossmann-like Domain"/>
    <property type="match status" value="1"/>
</dbReference>
<feature type="domain" description="NAD(P)-binding" evidence="3">
    <location>
        <begin position="7"/>
        <end position="178"/>
    </location>
</feature>
<dbReference type="AlphaFoldDB" id="A0AAD5T4K3"/>
<feature type="transmembrane region" description="Helical" evidence="2">
    <location>
        <begin position="251"/>
        <end position="269"/>
    </location>
</feature>
<evidence type="ECO:0000256" key="2">
    <source>
        <dbReference type="SAM" id="Phobius"/>
    </source>
</evidence>
<comment type="similarity">
    <text evidence="1">Belongs to the avfA family.</text>
</comment>
<evidence type="ECO:0000313" key="5">
    <source>
        <dbReference type="Proteomes" id="UP001211907"/>
    </source>
</evidence>
<dbReference type="GO" id="GO:0042602">
    <property type="term" value="F:riboflavin reductase (NADPH) activity"/>
    <property type="evidence" value="ECO:0007669"/>
    <property type="project" value="TreeGrafter"/>
</dbReference>
<evidence type="ECO:0000256" key="1">
    <source>
        <dbReference type="ARBA" id="ARBA00038376"/>
    </source>
</evidence>
<protein>
    <recommendedName>
        <fullName evidence="3">NAD(P)-binding domain-containing protein</fullName>
    </recommendedName>
</protein>
<keyword evidence="5" id="KW-1185">Reference proteome</keyword>
<proteinExistence type="inferred from homology"/>
<accession>A0AAD5T4K3</accession>
<organism evidence="4 5">
    <name type="scientific">Physocladia obscura</name>
    <dbReference type="NCBI Taxonomy" id="109957"/>
    <lineage>
        <taxon>Eukaryota</taxon>
        <taxon>Fungi</taxon>
        <taxon>Fungi incertae sedis</taxon>
        <taxon>Chytridiomycota</taxon>
        <taxon>Chytridiomycota incertae sedis</taxon>
        <taxon>Chytridiomycetes</taxon>
        <taxon>Chytridiales</taxon>
        <taxon>Chytriomycetaceae</taxon>
        <taxon>Physocladia</taxon>
    </lineage>
</organism>
<dbReference type="Proteomes" id="UP001211907">
    <property type="component" value="Unassembled WGS sequence"/>
</dbReference>
<dbReference type="InterPro" id="IPR016040">
    <property type="entry name" value="NAD(P)-bd_dom"/>
</dbReference>
<dbReference type="Pfam" id="PF13460">
    <property type="entry name" value="NAD_binding_10"/>
    <property type="match status" value="1"/>
</dbReference>